<sequence>MGTSTGTMTFSICVHETYADAAGERTERFGVAVTTRLPAVGSLCPYVSEHGAIATQSMVNERLGEKGLDYVADGVAVGDALEALLNADDGRPERQVHGVDAEGTFAFSGAECHGWYGAREGENYTVAGNLLAGASVVDAVADAYASSDHTEALAPRLIDALAAGQAEGGDKRDALTVQSAALRVVTTADDEEAGGYGNDLRVDASESPVRDLRETYRSATVEFARAAEAYEREE</sequence>
<organism evidence="1 2">
    <name type="scientific">Halarchaeum rubridurum</name>
    <dbReference type="NCBI Taxonomy" id="489911"/>
    <lineage>
        <taxon>Archaea</taxon>
        <taxon>Methanobacteriati</taxon>
        <taxon>Methanobacteriota</taxon>
        <taxon>Stenosarchaea group</taxon>
        <taxon>Halobacteria</taxon>
        <taxon>Halobacteriales</taxon>
        <taxon>Halobacteriaceae</taxon>
    </lineage>
</organism>
<keyword evidence="2" id="KW-1185">Reference proteome</keyword>
<dbReference type="AlphaFoldDB" id="A0A830G0Q6"/>
<reference evidence="1" key="2">
    <citation type="submission" date="2020-09" db="EMBL/GenBank/DDBJ databases">
        <authorList>
            <person name="Sun Q."/>
            <person name="Ohkuma M."/>
        </authorList>
    </citation>
    <scope>NUCLEOTIDE SEQUENCE</scope>
    <source>
        <strain evidence="1">JCM 16108</strain>
    </source>
</reference>
<dbReference type="Pfam" id="PF06267">
    <property type="entry name" value="DUF1028"/>
    <property type="match status" value="1"/>
</dbReference>
<name>A0A830G0Q6_9EURY</name>
<dbReference type="PANTHER" id="PTHR39328:SF1">
    <property type="entry name" value="BLL2871 PROTEIN"/>
    <property type="match status" value="1"/>
</dbReference>
<accession>A0A830G0Q6</accession>
<dbReference type="SUPFAM" id="SSF56235">
    <property type="entry name" value="N-terminal nucleophile aminohydrolases (Ntn hydrolases)"/>
    <property type="match status" value="1"/>
</dbReference>
<dbReference type="Proteomes" id="UP000614609">
    <property type="component" value="Unassembled WGS sequence"/>
</dbReference>
<proteinExistence type="predicted"/>
<gene>
    <name evidence="1" type="ORF">GCM10009017_19790</name>
</gene>
<comment type="caution">
    <text evidence="1">The sequence shown here is derived from an EMBL/GenBank/DDBJ whole genome shotgun (WGS) entry which is preliminary data.</text>
</comment>
<evidence type="ECO:0008006" key="3">
    <source>
        <dbReference type="Google" id="ProtNLM"/>
    </source>
</evidence>
<dbReference type="PANTHER" id="PTHR39328">
    <property type="entry name" value="BLL2871 PROTEIN"/>
    <property type="match status" value="1"/>
</dbReference>
<dbReference type="InterPro" id="IPR029055">
    <property type="entry name" value="Ntn_hydrolases_N"/>
</dbReference>
<dbReference type="EMBL" id="BMOO01000004">
    <property type="protein sequence ID" value="GGM69693.1"/>
    <property type="molecule type" value="Genomic_DNA"/>
</dbReference>
<reference evidence="1" key="1">
    <citation type="journal article" date="2014" name="Int. J. Syst. Evol. Microbiol.">
        <title>Complete genome sequence of Corynebacterium casei LMG S-19264T (=DSM 44701T), isolated from a smear-ripened cheese.</title>
        <authorList>
            <consortium name="US DOE Joint Genome Institute (JGI-PGF)"/>
            <person name="Walter F."/>
            <person name="Albersmeier A."/>
            <person name="Kalinowski J."/>
            <person name="Ruckert C."/>
        </authorList>
    </citation>
    <scope>NUCLEOTIDE SEQUENCE</scope>
    <source>
        <strain evidence="1">JCM 16108</strain>
    </source>
</reference>
<dbReference type="Gene3D" id="3.60.20.10">
    <property type="entry name" value="Glutamine Phosphoribosylpyrophosphate, subunit 1, domain 1"/>
    <property type="match status" value="1"/>
</dbReference>
<evidence type="ECO:0000313" key="1">
    <source>
        <dbReference type="EMBL" id="GGM69693.1"/>
    </source>
</evidence>
<protein>
    <recommendedName>
        <fullName evidence="3">DUF1028 domain-containing protein</fullName>
    </recommendedName>
</protein>
<evidence type="ECO:0000313" key="2">
    <source>
        <dbReference type="Proteomes" id="UP000614609"/>
    </source>
</evidence>
<dbReference type="InterPro" id="IPR010430">
    <property type="entry name" value="DUF1028"/>
</dbReference>